<reference evidence="2 3" key="1">
    <citation type="submission" date="2016-10" db="EMBL/GenBank/DDBJ databases">
        <authorList>
            <person name="de Groot N.N."/>
        </authorList>
    </citation>
    <scope>NUCLEOTIDE SEQUENCE [LARGE SCALE GENOMIC DNA]</scope>
    <source>
        <strain evidence="2 3">DSM 17073</strain>
    </source>
</reference>
<reference evidence="1 4" key="2">
    <citation type="submission" date="2019-07" db="EMBL/GenBank/DDBJ databases">
        <title>Whole genome shotgun sequence of Halolactibacillus halophilus NBRC 100868.</title>
        <authorList>
            <person name="Hosoyama A."/>
            <person name="Uohara A."/>
            <person name="Ohji S."/>
            <person name="Ichikawa N."/>
        </authorList>
    </citation>
    <scope>NUCLEOTIDE SEQUENCE [LARGE SCALE GENOMIC DNA]</scope>
    <source>
        <strain evidence="1 4">NBRC 100868</strain>
    </source>
</reference>
<organism evidence="2 3">
    <name type="scientific">Halolactibacillus halophilus</name>
    <dbReference type="NCBI Taxonomy" id="306540"/>
    <lineage>
        <taxon>Bacteria</taxon>
        <taxon>Bacillati</taxon>
        <taxon>Bacillota</taxon>
        <taxon>Bacilli</taxon>
        <taxon>Bacillales</taxon>
        <taxon>Bacillaceae</taxon>
        <taxon>Halolactibacillus</taxon>
    </lineage>
</organism>
<dbReference type="STRING" id="306540.SAMN05421839_1067"/>
<evidence type="ECO:0000313" key="1">
    <source>
        <dbReference type="EMBL" id="GEM02498.1"/>
    </source>
</evidence>
<dbReference type="Proteomes" id="UP000242243">
    <property type="component" value="Unassembled WGS sequence"/>
</dbReference>
<proteinExistence type="predicted"/>
<sequence>MNTNMIADAIYGFLKTKHERVYRNTSTSSPTFPYVVYRIESVMDNTPSEDFYVHVDIYEDTNKSVRVMEDLADSIDNELNDLVMNTDGFNAHFMREGRQFVDGNELISEQGVFLRYNTRIYFK</sequence>
<keyword evidence="4" id="KW-1185">Reference proteome</keyword>
<accession>A0A1I5MLC9</accession>
<evidence type="ECO:0000313" key="4">
    <source>
        <dbReference type="Proteomes" id="UP000321547"/>
    </source>
</evidence>
<dbReference type="EMBL" id="FOXC01000006">
    <property type="protein sequence ID" value="SFP10310.1"/>
    <property type="molecule type" value="Genomic_DNA"/>
</dbReference>
<dbReference type="AlphaFoldDB" id="A0A1I5MLC9"/>
<gene>
    <name evidence="1" type="ORF">HHA03_20300</name>
    <name evidence="2" type="ORF">SAMN05421839_1067</name>
</gene>
<dbReference type="RefSeq" id="WP_089830433.1">
    <property type="nucleotide sequence ID" value="NZ_BJWI01000041.1"/>
</dbReference>
<evidence type="ECO:0000313" key="3">
    <source>
        <dbReference type="Proteomes" id="UP000242243"/>
    </source>
</evidence>
<dbReference type="OrthoDB" id="2082019at2"/>
<dbReference type="Proteomes" id="UP000321547">
    <property type="component" value="Unassembled WGS sequence"/>
</dbReference>
<evidence type="ECO:0000313" key="2">
    <source>
        <dbReference type="EMBL" id="SFP10310.1"/>
    </source>
</evidence>
<protein>
    <submittedName>
        <fullName evidence="2">Uncharacterized protein</fullName>
    </submittedName>
</protein>
<name>A0A1I5MLC9_9BACI</name>
<dbReference type="EMBL" id="BJWI01000041">
    <property type="protein sequence ID" value="GEM02498.1"/>
    <property type="molecule type" value="Genomic_DNA"/>
</dbReference>